<dbReference type="KEGG" id="kpin:30171363"/>
<evidence type="ECO:0000313" key="4">
    <source>
        <dbReference type="Proteomes" id="UP000094020"/>
    </source>
</evidence>
<feature type="region of interest" description="Disordered" evidence="1">
    <location>
        <begin position="1"/>
        <end position="129"/>
    </location>
</feature>
<proteinExistence type="predicted"/>
<reference evidence="3" key="4">
    <citation type="submission" date="2024-02" db="EMBL/GenBank/DDBJ databases">
        <title>Comparative genomics of Cryptococcus and Kwoniella reveals pathogenesis evolution and contrasting modes of karyotype evolution via chromosome fusion or intercentromeric recombination.</title>
        <authorList>
            <person name="Coelho M.A."/>
            <person name="David-Palma M."/>
            <person name="Shea T."/>
            <person name="Bowers K."/>
            <person name="McGinley-Smith S."/>
            <person name="Mohammad A.W."/>
            <person name="Gnirke A."/>
            <person name="Yurkov A.M."/>
            <person name="Nowrousian M."/>
            <person name="Sun S."/>
            <person name="Cuomo C.A."/>
            <person name="Heitman J."/>
        </authorList>
    </citation>
    <scope>NUCLEOTIDE SEQUENCE</scope>
    <source>
        <strain evidence="3">CBS 10737</strain>
    </source>
</reference>
<keyword evidence="4" id="KW-1185">Reference proteome</keyword>
<evidence type="ECO:0000256" key="1">
    <source>
        <dbReference type="SAM" id="MobiDB-lite"/>
    </source>
</evidence>
<dbReference type="AlphaFoldDB" id="A0A1B9I5Z8"/>
<dbReference type="EMBL" id="KI894009">
    <property type="protein sequence ID" value="OCF50932.1"/>
    <property type="molecule type" value="Genomic_DNA"/>
</dbReference>
<feature type="compositionally biased region" description="Basic and acidic residues" evidence="1">
    <location>
        <begin position="40"/>
        <end position="51"/>
    </location>
</feature>
<dbReference type="PANTHER" id="PTHR34776:SF1">
    <property type="entry name" value="F17F16.3 PROTEIN"/>
    <property type="match status" value="1"/>
</dbReference>
<organism evidence="2">
    <name type="scientific">Kwoniella pini CBS 10737</name>
    <dbReference type="NCBI Taxonomy" id="1296096"/>
    <lineage>
        <taxon>Eukaryota</taxon>
        <taxon>Fungi</taxon>
        <taxon>Dikarya</taxon>
        <taxon>Basidiomycota</taxon>
        <taxon>Agaricomycotina</taxon>
        <taxon>Tremellomycetes</taxon>
        <taxon>Tremellales</taxon>
        <taxon>Cryptococcaceae</taxon>
        <taxon>Kwoniella</taxon>
    </lineage>
</organism>
<name>A0A1B9I5Z8_9TREE</name>
<feature type="compositionally biased region" description="Basic and acidic residues" evidence="1">
    <location>
        <begin position="100"/>
        <end position="116"/>
    </location>
</feature>
<gene>
    <name evidence="2" type="ORF">I206_02994</name>
    <name evidence="3" type="ORF">I206_102641</name>
</gene>
<dbReference type="RefSeq" id="XP_019012151.1">
    <property type="nucleotide sequence ID" value="XM_019154748.1"/>
</dbReference>
<dbReference type="OrthoDB" id="1028014at2759"/>
<dbReference type="GeneID" id="30171363"/>
<protein>
    <submittedName>
        <fullName evidence="2">Uncharacterized protein</fullName>
    </submittedName>
</protein>
<dbReference type="STRING" id="1296096.A0A1B9I5Z8"/>
<evidence type="ECO:0000313" key="3">
    <source>
        <dbReference type="EMBL" id="WWC68707.1"/>
    </source>
</evidence>
<dbReference type="PANTHER" id="PTHR34776">
    <property type="entry name" value="F17F16.3 PROTEIN"/>
    <property type="match status" value="1"/>
</dbReference>
<reference evidence="3" key="2">
    <citation type="submission" date="2013-07" db="EMBL/GenBank/DDBJ databases">
        <authorList>
            <consortium name="The Broad Institute Genome Sequencing Platform"/>
            <person name="Cuomo C."/>
            <person name="Litvintseva A."/>
            <person name="Chen Y."/>
            <person name="Heitman J."/>
            <person name="Sun S."/>
            <person name="Springer D."/>
            <person name="Dromer F."/>
            <person name="Young S.K."/>
            <person name="Zeng Q."/>
            <person name="Gargeya S."/>
            <person name="Fitzgerald M."/>
            <person name="Abouelleil A."/>
            <person name="Alvarado L."/>
            <person name="Berlin A.M."/>
            <person name="Chapman S.B."/>
            <person name="Dewar J."/>
            <person name="Goldberg J."/>
            <person name="Griggs A."/>
            <person name="Gujja S."/>
            <person name="Hansen M."/>
            <person name="Howarth C."/>
            <person name="Imamovic A."/>
            <person name="Larimer J."/>
            <person name="McCowan C."/>
            <person name="Murphy C."/>
            <person name="Pearson M."/>
            <person name="Priest M."/>
            <person name="Roberts A."/>
            <person name="Saif S."/>
            <person name="Shea T."/>
            <person name="Sykes S."/>
            <person name="Wortman J."/>
            <person name="Nusbaum C."/>
            <person name="Birren B."/>
        </authorList>
    </citation>
    <scope>NUCLEOTIDE SEQUENCE</scope>
    <source>
        <strain evidence="3">CBS 10737</strain>
    </source>
</reference>
<sequence>MVSTRSKGNPGVDPNVDNHAGEKRSLPPSSNGKSTKKAKKEQELAEKKEFEIAVQGEPTSETKKEEITGEVGTKDEINQAEKESKDESSKQDSAIDENTVESREDEVKREDKKEIEAGQINDDEPRHGTLESGHIYFLYRPKVETDEAESLDDISKFHILLIPQSGPHSKSHYHRIIEIGKKKLPDPHAKHQVIWGLVSDVGNDKSTLKESFGAYTYETKTRGTRHQGAARPAARGHYILHSPRDELADSPDHNRQRDYKSLLVYEITTPAHEDFGNVQKELSIEEKGAIVLQVKDPDAESRGNPRAAGIPKDKRAQYPKELLNIFRGRRFIPANPVSLLDYKGAELLIITSPHELHDSLGKNGEKIEKDLDHNAKIEKVDIDDSLKELGLNKQDFPEDALEGNWI</sequence>
<reference evidence="2" key="3">
    <citation type="submission" date="2016-07" db="EMBL/GenBank/DDBJ databases">
        <title>Evolution of pathogenesis and genome organization in the Tremellales.</title>
        <authorList>
            <person name="Cuomo C."/>
            <person name="Litvintseva A."/>
            <person name="Heitman J."/>
            <person name="Chen Y."/>
            <person name="Sun S."/>
            <person name="Springer D."/>
            <person name="Dromer F."/>
            <person name="Young S."/>
            <person name="Zeng Q."/>
            <person name="Chapman S."/>
            <person name="Gujja S."/>
            <person name="Saif S."/>
            <person name="Birren B."/>
        </authorList>
    </citation>
    <scope>NUCLEOTIDE SEQUENCE</scope>
    <source>
        <strain evidence="2">CBS 10737</strain>
    </source>
</reference>
<evidence type="ECO:0000313" key="2">
    <source>
        <dbReference type="EMBL" id="OCF50932.1"/>
    </source>
</evidence>
<feature type="compositionally biased region" description="Basic and acidic residues" evidence="1">
    <location>
        <begin position="60"/>
        <end position="90"/>
    </location>
</feature>
<accession>A0A1B9I5Z8</accession>
<dbReference type="Proteomes" id="UP000094020">
    <property type="component" value="Chromosome 3"/>
</dbReference>
<reference evidence="2" key="1">
    <citation type="submission" date="2013-07" db="EMBL/GenBank/DDBJ databases">
        <title>The Genome Sequence of Cryptococcus pinus CBS10737.</title>
        <authorList>
            <consortium name="The Broad Institute Genome Sequencing Platform"/>
            <person name="Cuomo C."/>
            <person name="Litvintseva A."/>
            <person name="Chen Y."/>
            <person name="Heitman J."/>
            <person name="Sun S."/>
            <person name="Springer D."/>
            <person name="Dromer F."/>
            <person name="Young S.K."/>
            <person name="Zeng Q."/>
            <person name="Gargeya S."/>
            <person name="Fitzgerald M."/>
            <person name="Abouelleil A."/>
            <person name="Alvarado L."/>
            <person name="Berlin A.M."/>
            <person name="Chapman S.B."/>
            <person name="Dewar J."/>
            <person name="Goldberg J."/>
            <person name="Griggs A."/>
            <person name="Gujja S."/>
            <person name="Hansen M."/>
            <person name="Howarth C."/>
            <person name="Imamovic A."/>
            <person name="Larimer J."/>
            <person name="McCowan C."/>
            <person name="Murphy C."/>
            <person name="Pearson M."/>
            <person name="Priest M."/>
            <person name="Roberts A."/>
            <person name="Saif S."/>
            <person name="Shea T."/>
            <person name="Sykes S."/>
            <person name="Wortman J."/>
            <person name="Nusbaum C."/>
            <person name="Birren B."/>
        </authorList>
    </citation>
    <scope>NUCLEOTIDE SEQUENCE [LARGE SCALE GENOMIC DNA]</scope>
    <source>
        <strain evidence="2">CBS 10737</strain>
    </source>
</reference>
<dbReference type="EMBL" id="CP144521">
    <property type="protein sequence ID" value="WWC68707.1"/>
    <property type="molecule type" value="Genomic_DNA"/>
</dbReference>